<dbReference type="InterPro" id="IPR046341">
    <property type="entry name" value="SET_dom_sf"/>
</dbReference>
<feature type="non-terminal residue" evidence="6">
    <location>
        <position position="1"/>
    </location>
</feature>
<protein>
    <recommendedName>
        <fullName evidence="5">SET domain-containing protein</fullName>
    </recommendedName>
</protein>
<evidence type="ECO:0000313" key="6">
    <source>
        <dbReference type="EMBL" id="ORY22965.1"/>
    </source>
</evidence>
<dbReference type="Proteomes" id="UP000193986">
    <property type="component" value="Unassembled WGS sequence"/>
</dbReference>
<name>A0A1Y2AM03_9TREE</name>
<dbReference type="Gene3D" id="3.90.1410.10">
    <property type="entry name" value="set domain protein methyltransferase, domain 1"/>
    <property type="match status" value="1"/>
</dbReference>
<reference evidence="6 7" key="1">
    <citation type="submission" date="2016-07" db="EMBL/GenBank/DDBJ databases">
        <title>Pervasive Adenine N6-methylation of Active Genes in Fungi.</title>
        <authorList>
            <consortium name="DOE Joint Genome Institute"/>
            <person name="Mondo S.J."/>
            <person name="Dannebaum R.O."/>
            <person name="Kuo R.C."/>
            <person name="Labutti K."/>
            <person name="Haridas S."/>
            <person name="Kuo A."/>
            <person name="Salamov A."/>
            <person name="Ahrendt S.R."/>
            <person name="Lipzen A."/>
            <person name="Sullivan W."/>
            <person name="Andreopoulos W.B."/>
            <person name="Clum A."/>
            <person name="Lindquist E."/>
            <person name="Daum C."/>
            <person name="Ramamoorthy G.K."/>
            <person name="Gryganskyi A."/>
            <person name="Culley D."/>
            <person name="Magnuson J.K."/>
            <person name="James T.Y."/>
            <person name="O'Malley M.A."/>
            <person name="Stajich J.E."/>
            <person name="Spatafora J.W."/>
            <person name="Visel A."/>
            <person name="Grigoriev I.V."/>
        </authorList>
    </citation>
    <scope>NUCLEOTIDE SEQUENCE [LARGE SCALE GENOMIC DNA]</scope>
    <source>
        <strain evidence="6 7">68-887.2</strain>
    </source>
</reference>
<organism evidence="6 7">
    <name type="scientific">Naematelia encephala</name>
    <dbReference type="NCBI Taxonomy" id="71784"/>
    <lineage>
        <taxon>Eukaryota</taxon>
        <taxon>Fungi</taxon>
        <taxon>Dikarya</taxon>
        <taxon>Basidiomycota</taxon>
        <taxon>Agaricomycotina</taxon>
        <taxon>Tremellomycetes</taxon>
        <taxon>Tremellales</taxon>
        <taxon>Naemateliaceae</taxon>
        <taxon>Naematelia</taxon>
    </lineage>
</organism>
<feature type="region of interest" description="Disordered" evidence="4">
    <location>
        <begin position="190"/>
        <end position="212"/>
    </location>
</feature>
<dbReference type="GO" id="GO:0032259">
    <property type="term" value="P:methylation"/>
    <property type="evidence" value="ECO:0007669"/>
    <property type="project" value="UniProtKB-KW"/>
</dbReference>
<evidence type="ECO:0000313" key="7">
    <source>
        <dbReference type="Proteomes" id="UP000193986"/>
    </source>
</evidence>
<dbReference type="EMBL" id="MCFC01000085">
    <property type="protein sequence ID" value="ORY22965.1"/>
    <property type="molecule type" value="Genomic_DNA"/>
</dbReference>
<dbReference type="PANTHER" id="PTHR13271:SF34">
    <property type="entry name" value="N-LYSINE METHYLTRANSFERASE SETD6"/>
    <property type="match status" value="1"/>
</dbReference>
<keyword evidence="2" id="KW-0808">Transferase</keyword>
<dbReference type="STRING" id="71784.A0A1Y2AM03"/>
<dbReference type="InterPro" id="IPR001214">
    <property type="entry name" value="SET_dom"/>
</dbReference>
<dbReference type="SUPFAM" id="SSF81822">
    <property type="entry name" value="RuBisCo LSMT C-terminal, substrate-binding domain"/>
    <property type="match status" value="1"/>
</dbReference>
<evidence type="ECO:0000256" key="3">
    <source>
        <dbReference type="ARBA" id="ARBA00022691"/>
    </source>
</evidence>
<dbReference type="OrthoDB" id="341421at2759"/>
<evidence type="ECO:0000256" key="2">
    <source>
        <dbReference type="ARBA" id="ARBA00022679"/>
    </source>
</evidence>
<proteinExistence type="predicted"/>
<dbReference type="InParanoid" id="A0A1Y2AM03"/>
<dbReference type="PROSITE" id="PS50280">
    <property type="entry name" value="SET"/>
    <property type="match status" value="1"/>
</dbReference>
<keyword evidence="7" id="KW-1185">Reference proteome</keyword>
<gene>
    <name evidence="6" type="ORF">BCR39DRAFT_487517</name>
</gene>
<evidence type="ECO:0000259" key="5">
    <source>
        <dbReference type="PROSITE" id="PS50280"/>
    </source>
</evidence>
<dbReference type="PANTHER" id="PTHR13271">
    <property type="entry name" value="UNCHARACTERIZED PUTATIVE METHYLTRANSFERASE"/>
    <property type="match status" value="1"/>
</dbReference>
<dbReference type="InterPro" id="IPR036464">
    <property type="entry name" value="Rubisco_LSMT_subst-bd_sf"/>
</dbReference>
<dbReference type="Gene3D" id="3.90.1420.10">
    <property type="entry name" value="Rubisco LSMT, substrate-binding domain"/>
    <property type="match status" value="1"/>
</dbReference>
<dbReference type="SUPFAM" id="SSF82199">
    <property type="entry name" value="SET domain"/>
    <property type="match status" value="1"/>
</dbReference>
<accession>A0A1Y2AM03</accession>
<feature type="domain" description="SET" evidence="5">
    <location>
        <begin position="20"/>
        <end position="272"/>
    </location>
</feature>
<keyword evidence="1" id="KW-0489">Methyltransferase</keyword>
<evidence type="ECO:0000256" key="1">
    <source>
        <dbReference type="ARBA" id="ARBA00022603"/>
    </source>
</evidence>
<dbReference type="GO" id="GO:0005634">
    <property type="term" value="C:nucleus"/>
    <property type="evidence" value="ECO:0007669"/>
    <property type="project" value="TreeGrafter"/>
</dbReference>
<dbReference type="GO" id="GO:0016279">
    <property type="term" value="F:protein-lysine N-methyltransferase activity"/>
    <property type="evidence" value="ECO:0007669"/>
    <property type="project" value="InterPro"/>
</dbReference>
<sequence length="471" mass="52574">MNEAESSQLVNEINDHGGWVNTSLFRLGPIDGMGTGAVAIVDIPEQTPLFHLPLDQLLMSHSSDIKNRLSSSEWDGLGQGWIPLILAMMWETHIGEESRWQAYLSSMPVTFETPMFWDEDARRELQGTEIENTIGREEADNDYRTILRPVLERHPELFPSSSNHFTLEAYHMHGSRILSRSFTIPAILTGALDNDDDDEDDDDDDDDDDEEDANEVAMIPMADMLNAVTGLDNARLFSHEEATAQSVVKGKGYTMISTSAIKAGEQILNTYDVVPNSGLLRKYGHVDTLPLPAKILSLLSDEEIGQWPLGNPADEVSIAGDLVVEIVTQRAGTGKSAEYQARVDRWLDEQDDTFVLSFTTPIEPQLIVFIRILIFDSEWQRFLKKGKLPLPVIDDSVAKLLFDILDARSSRYLHSLKDDLILVTAIPPVERRQYMSAVVRIGERRVIAAARRTVRAQTTMQGAGGVGKKKS</sequence>
<comment type="caution">
    <text evidence="6">The sequence shown here is derived from an EMBL/GenBank/DDBJ whole genome shotgun (WGS) entry which is preliminary data.</text>
</comment>
<feature type="compositionally biased region" description="Acidic residues" evidence="4">
    <location>
        <begin position="193"/>
        <end position="212"/>
    </location>
</feature>
<dbReference type="AlphaFoldDB" id="A0A1Y2AM03"/>
<evidence type="ECO:0000256" key="4">
    <source>
        <dbReference type="SAM" id="MobiDB-lite"/>
    </source>
</evidence>
<dbReference type="InterPro" id="IPR050600">
    <property type="entry name" value="SETD3_SETD6_MTase"/>
</dbReference>
<keyword evidence="3" id="KW-0949">S-adenosyl-L-methionine</keyword>
<dbReference type="FunCoup" id="A0A1Y2AM03">
    <property type="interactions" value="264"/>
</dbReference>